<protein>
    <submittedName>
        <fullName evidence="2">Uncharacterized protein</fullName>
    </submittedName>
</protein>
<evidence type="ECO:0000313" key="2">
    <source>
        <dbReference type="EMBL" id="KAF7761727.1"/>
    </source>
</evidence>
<keyword evidence="1" id="KW-0732">Signal</keyword>
<accession>A0A8H7EXA0</accession>
<evidence type="ECO:0000313" key="3">
    <source>
        <dbReference type="Proteomes" id="UP000629468"/>
    </source>
</evidence>
<proteinExistence type="predicted"/>
<dbReference type="AlphaFoldDB" id="A0A8H7EXA0"/>
<name>A0A8H7EXA0_AGABI</name>
<sequence>MHTRMLHVLIQSLLLLFLWLSPNPVLAVPSSSYPSLAIRHTALHARTPPPSESSEPADPSAGHNLKFKEYPIWIKDKSKQLWESHTAQMAREEAIRNYTSPYLTQFSGKQDGWWVSFDFGRIWRHFLWETMPKLWSSPELPQEDVFLLRAMEQPTYSSSKDGLVINNLDTPIRSED</sequence>
<organism evidence="2 3">
    <name type="scientific">Agaricus bisporus var. burnettii</name>
    <dbReference type="NCBI Taxonomy" id="192524"/>
    <lineage>
        <taxon>Eukaryota</taxon>
        <taxon>Fungi</taxon>
        <taxon>Dikarya</taxon>
        <taxon>Basidiomycota</taxon>
        <taxon>Agaricomycotina</taxon>
        <taxon>Agaricomycetes</taxon>
        <taxon>Agaricomycetidae</taxon>
        <taxon>Agaricales</taxon>
        <taxon>Agaricineae</taxon>
        <taxon>Agaricaceae</taxon>
        <taxon>Agaricus</taxon>
    </lineage>
</organism>
<feature type="chain" id="PRO_5034332173" evidence="1">
    <location>
        <begin position="28"/>
        <end position="176"/>
    </location>
</feature>
<dbReference type="Proteomes" id="UP000629468">
    <property type="component" value="Unassembled WGS sequence"/>
</dbReference>
<gene>
    <name evidence="2" type="ORF">Agabi119p4_9719</name>
</gene>
<feature type="signal peptide" evidence="1">
    <location>
        <begin position="1"/>
        <end position="27"/>
    </location>
</feature>
<evidence type="ECO:0000256" key="1">
    <source>
        <dbReference type="SAM" id="SignalP"/>
    </source>
</evidence>
<reference evidence="2 3" key="1">
    <citation type="journal article" name="Sci. Rep.">
        <title>Telomere-to-telomere assembled and centromere annotated genomes of the two main subspecies of the button mushroom Agaricus bisporus reveal especially polymorphic chromosome ends.</title>
        <authorList>
            <person name="Sonnenberg A.S.M."/>
            <person name="Sedaghat-Telgerd N."/>
            <person name="Lavrijssen B."/>
            <person name="Ohm R.A."/>
            <person name="Hendrickx P.M."/>
            <person name="Scholtmeijer K."/>
            <person name="Baars J.J.P."/>
            <person name="van Peer A."/>
        </authorList>
    </citation>
    <scope>NUCLEOTIDE SEQUENCE [LARGE SCALE GENOMIC DNA]</scope>
    <source>
        <strain evidence="2 3">H119_p4</strain>
    </source>
</reference>
<dbReference type="EMBL" id="JABXXO010000013">
    <property type="protein sequence ID" value="KAF7761727.1"/>
    <property type="molecule type" value="Genomic_DNA"/>
</dbReference>
<comment type="caution">
    <text evidence="2">The sequence shown here is derived from an EMBL/GenBank/DDBJ whole genome shotgun (WGS) entry which is preliminary data.</text>
</comment>